<dbReference type="GO" id="GO:0140114">
    <property type="term" value="P:cellular detoxification of fluoride"/>
    <property type="evidence" value="ECO:0007669"/>
    <property type="project" value="UniProtKB-UniRule"/>
</dbReference>
<comment type="subcellular location">
    <subcellularLocation>
        <location evidence="1 11">Cell membrane</location>
        <topology evidence="1 11">Multi-pass membrane protein</topology>
    </subcellularLocation>
</comment>
<evidence type="ECO:0000256" key="8">
    <source>
        <dbReference type="ARBA" id="ARBA00023303"/>
    </source>
</evidence>
<evidence type="ECO:0000256" key="2">
    <source>
        <dbReference type="ARBA" id="ARBA00022475"/>
    </source>
</evidence>
<evidence type="ECO:0000256" key="11">
    <source>
        <dbReference type="HAMAP-Rule" id="MF_00454"/>
    </source>
</evidence>
<name>A0A7C9JBI4_9BACT</name>
<keyword evidence="6 11" id="KW-0406">Ion transport</keyword>
<evidence type="ECO:0000256" key="7">
    <source>
        <dbReference type="ARBA" id="ARBA00023136"/>
    </source>
</evidence>
<comment type="catalytic activity">
    <reaction evidence="10">
        <text>fluoride(in) = fluoride(out)</text>
        <dbReference type="Rhea" id="RHEA:76159"/>
        <dbReference type="ChEBI" id="CHEBI:17051"/>
    </reaction>
    <physiologicalReaction direction="left-to-right" evidence="10">
        <dbReference type="Rhea" id="RHEA:76160"/>
    </physiologicalReaction>
</comment>
<dbReference type="Pfam" id="PF02537">
    <property type="entry name" value="CRCB"/>
    <property type="match status" value="1"/>
</dbReference>
<dbReference type="PANTHER" id="PTHR28259">
    <property type="entry name" value="FLUORIDE EXPORT PROTEIN 1-RELATED"/>
    <property type="match status" value="1"/>
</dbReference>
<evidence type="ECO:0000256" key="4">
    <source>
        <dbReference type="ARBA" id="ARBA00022692"/>
    </source>
</evidence>
<dbReference type="GO" id="GO:0005886">
    <property type="term" value="C:plasma membrane"/>
    <property type="evidence" value="ECO:0007669"/>
    <property type="project" value="UniProtKB-SubCell"/>
</dbReference>
<keyword evidence="2 11" id="KW-1003">Cell membrane</keyword>
<keyword evidence="11" id="KW-0479">Metal-binding</keyword>
<evidence type="ECO:0000256" key="9">
    <source>
        <dbReference type="ARBA" id="ARBA00035120"/>
    </source>
</evidence>
<feature type="binding site" evidence="11">
    <location>
        <position position="76"/>
    </location>
    <ligand>
        <name>Na(+)</name>
        <dbReference type="ChEBI" id="CHEBI:29101"/>
        <note>structural</note>
    </ligand>
</feature>
<dbReference type="RefSeq" id="WP_160963823.1">
    <property type="nucleotide sequence ID" value="NZ_WVUD01000058.1"/>
</dbReference>
<feature type="transmembrane region" description="Helical" evidence="11">
    <location>
        <begin position="34"/>
        <end position="56"/>
    </location>
</feature>
<keyword evidence="8 11" id="KW-0407">Ion channel</keyword>
<feature type="binding site" evidence="11">
    <location>
        <position position="79"/>
    </location>
    <ligand>
        <name>Na(+)</name>
        <dbReference type="ChEBI" id="CHEBI:29101"/>
        <note>structural</note>
    </ligand>
</feature>
<keyword evidence="7 11" id="KW-0472">Membrane</keyword>
<evidence type="ECO:0000256" key="3">
    <source>
        <dbReference type="ARBA" id="ARBA00022519"/>
    </source>
</evidence>
<comment type="caution">
    <text evidence="12">The sequence shown here is derived from an EMBL/GenBank/DDBJ whole genome shotgun (WGS) entry which is preliminary data.</text>
</comment>
<feature type="transmembrane region" description="Helical" evidence="11">
    <location>
        <begin position="98"/>
        <end position="121"/>
    </location>
</feature>
<protein>
    <recommendedName>
        <fullName evidence="11">Fluoride-specific ion channel FluC</fullName>
    </recommendedName>
</protein>
<organism evidence="12 13">
    <name type="scientific">Solidesulfovibrio aerotolerans</name>
    <dbReference type="NCBI Taxonomy" id="295255"/>
    <lineage>
        <taxon>Bacteria</taxon>
        <taxon>Pseudomonadati</taxon>
        <taxon>Thermodesulfobacteriota</taxon>
        <taxon>Desulfovibrionia</taxon>
        <taxon>Desulfovibrionales</taxon>
        <taxon>Desulfovibrionaceae</taxon>
        <taxon>Solidesulfovibrio</taxon>
    </lineage>
</organism>
<dbReference type="InterPro" id="IPR003691">
    <property type="entry name" value="FluC"/>
</dbReference>
<comment type="function">
    <text evidence="11">Fluoride-specific ion channel. Important for reducing fluoride concentration in the cell, thus reducing its toxicity.</text>
</comment>
<comment type="activity regulation">
    <text evidence="11">Na(+) is not transported, but it plays an essential structural role and its presence is essential for fluoride channel function.</text>
</comment>
<dbReference type="Proteomes" id="UP000482487">
    <property type="component" value="Unassembled WGS sequence"/>
</dbReference>
<evidence type="ECO:0000256" key="10">
    <source>
        <dbReference type="ARBA" id="ARBA00035585"/>
    </source>
</evidence>
<reference evidence="12 13" key="1">
    <citation type="submission" date="2020-01" db="EMBL/GenBank/DDBJ databases">
        <title>Genome sequence of Desulfovibrio aerotolerans DSM 16695(T).</title>
        <authorList>
            <person name="Karnachuk O."/>
            <person name="Avakyan M."/>
            <person name="Mardanov A."/>
            <person name="Kadnikov V."/>
            <person name="Ravin N."/>
        </authorList>
    </citation>
    <scope>NUCLEOTIDE SEQUENCE [LARGE SCALE GENOMIC DNA]</scope>
    <source>
        <strain evidence="12 13">DSM 16695</strain>
    </source>
</reference>
<proteinExistence type="inferred from homology"/>
<evidence type="ECO:0000256" key="6">
    <source>
        <dbReference type="ARBA" id="ARBA00023065"/>
    </source>
</evidence>
<dbReference type="GO" id="GO:0062054">
    <property type="term" value="F:fluoride channel activity"/>
    <property type="evidence" value="ECO:0007669"/>
    <property type="project" value="UniProtKB-UniRule"/>
</dbReference>
<keyword evidence="5 11" id="KW-1133">Transmembrane helix</keyword>
<evidence type="ECO:0000256" key="5">
    <source>
        <dbReference type="ARBA" id="ARBA00022989"/>
    </source>
</evidence>
<dbReference type="OrthoDB" id="9806299at2"/>
<keyword evidence="13" id="KW-1185">Reference proteome</keyword>
<gene>
    <name evidence="11" type="primary">fluC</name>
    <name evidence="11" type="synonym">crcB</name>
    <name evidence="12" type="ORF">GTA51_18695</name>
</gene>
<keyword evidence="11" id="KW-0915">Sodium</keyword>
<dbReference type="HAMAP" id="MF_00454">
    <property type="entry name" value="FluC"/>
    <property type="match status" value="1"/>
</dbReference>
<accession>A0A7C9JBI4</accession>
<keyword evidence="11" id="KW-0813">Transport</keyword>
<dbReference type="PANTHER" id="PTHR28259:SF1">
    <property type="entry name" value="FLUORIDE EXPORT PROTEIN 1-RELATED"/>
    <property type="match status" value="1"/>
</dbReference>
<sequence length="125" mass="13419">MLEKLGLIALAGAAGTLARYWLSGLVYDLAGREFPWGTAAVNILGCFLFGLVWELGGDRMIIRTETRAIILTGFMGAFTTFSTFIFESGAFLEDGRILPALANVGFQTVLGFAALFGGLMLGRML</sequence>
<feature type="transmembrane region" description="Helical" evidence="11">
    <location>
        <begin position="68"/>
        <end position="86"/>
    </location>
</feature>
<comment type="similarity">
    <text evidence="9 11">Belongs to the fluoride channel Fluc/FEX (TC 1.A.43) family.</text>
</comment>
<dbReference type="AlphaFoldDB" id="A0A7C9JBI4"/>
<keyword evidence="4 11" id="KW-0812">Transmembrane</keyword>
<keyword evidence="3" id="KW-0997">Cell inner membrane</keyword>
<dbReference type="GO" id="GO:0046872">
    <property type="term" value="F:metal ion binding"/>
    <property type="evidence" value="ECO:0007669"/>
    <property type="project" value="UniProtKB-KW"/>
</dbReference>
<evidence type="ECO:0000256" key="1">
    <source>
        <dbReference type="ARBA" id="ARBA00004651"/>
    </source>
</evidence>
<evidence type="ECO:0000313" key="13">
    <source>
        <dbReference type="Proteomes" id="UP000482487"/>
    </source>
</evidence>
<evidence type="ECO:0000313" key="12">
    <source>
        <dbReference type="EMBL" id="MYL85138.1"/>
    </source>
</evidence>
<dbReference type="EMBL" id="WVUD01000058">
    <property type="protein sequence ID" value="MYL85138.1"/>
    <property type="molecule type" value="Genomic_DNA"/>
</dbReference>